<dbReference type="Pfam" id="PF00034">
    <property type="entry name" value="Cytochrom_C"/>
    <property type="match status" value="1"/>
</dbReference>
<evidence type="ECO:0000256" key="3">
    <source>
        <dbReference type="ARBA" id="ARBA00023004"/>
    </source>
</evidence>
<feature type="chain" id="PRO_5030670049" evidence="5">
    <location>
        <begin position="25"/>
        <end position="156"/>
    </location>
</feature>
<dbReference type="SUPFAM" id="SSF46626">
    <property type="entry name" value="Cytochrome c"/>
    <property type="match status" value="1"/>
</dbReference>
<dbReference type="InterPro" id="IPR030999">
    <property type="entry name" value="Thiosulf_SoxX"/>
</dbReference>
<keyword evidence="5" id="KW-0732">Signal</keyword>
<comment type="caution">
    <text evidence="7">The sequence shown here is derived from an EMBL/GenBank/DDBJ whole genome shotgun (WGS) entry which is preliminary data.</text>
</comment>
<accession>A0A7X3LV63</accession>
<evidence type="ECO:0000256" key="5">
    <source>
        <dbReference type="SAM" id="SignalP"/>
    </source>
</evidence>
<evidence type="ECO:0000256" key="4">
    <source>
        <dbReference type="PROSITE-ProRule" id="PRU00433"/>
    </source>
</evidence>
<evidence type="ECO:0000256" key="1">
    <source>
        <dbReference type="ARBA" id="ARBA00022617"/>
    </source>
</evidence>
<gene>
    <name evidence="7" type="primary">soxX</name>
    <name evidence="7" type="ORF">GR183_11965</name>
</gene>
<dbReference type="NCBIfam" id="TIGR04485">
    <property type="entry name" value="thiosulf_SoxX"/>
    <property type="match status" value="1"/>
</dbReference>
<keyword evidence="3 4" id="KW-0408">Iron</keyword>
<proteinExistence type="predicted"/>
<keyword evidence="1 4" id="KW-0349">Heme</keyword>
<evidence type="ECO:0000259" key="6">
    <source>
        <dbReference type="PROSITE" id="PS51007"/>
    </source>
</evidence>
<evidence type="ECO:0000313" key="8">
    <source>
        <dbReference type="Proteomes" id="UP000433101"/>
    </source>
</evidence>
<dbReference type="InterPro" id="IPR036909">
    <property type="entry name" value="Cyt_c-like_dom_sf"/>
</dbReference>
<evidence type="ECO:0000313" key="7">
    <source>
        <dbReference type="EMBL" id="MXN65620.1"/>
    </source>
</evidence>
<dbReference type="GO" id="GO:0046872">
    <property type="term" value="F:metal ion binding"/>
    <property type="evidence" value="ECO:0007669"/>
    <property type="project" value="UniProtKB-KW"/>
</dbReference>
<dbReference type="GO" id="GO:0009055">
    <property type="term" value="F:electron transfer activity"/>
    <property type="evidence" value="ECO:0007669"/>
    <property type="project" value="InterPro"/>
</dbReference>
<sequence length="156" mass="16736">MRVRPTFALCAATFLAGGILSAGAAEIAPDEVVFKDDIEVMDSLTGQPGDPANGREVFADRKLGNCLACHANSDMSELPFHGDVGPVIDGVASRYEPSQLRAIVVNSKNVFGPETIMPSFYRLENGARPMEEFQGKTILSAQQVEDVVAYLTTLSD</sequence>
<evidence type="ECO:0000256" key="2">
    <source>
        <dbReference type="ARBA" id="ARBA00022723"/>
    </source>
</evidence>
<dbReference type="PROSITE" id="PS51007">
    <property type="entry name" value="CYTC"/>
    <property type="match status" value="1"/>
</dbReference>
<feature type="domain" description="Cytochrome c" evidence="6">
    <location>
        <begin position="49"/>
        <end position="155"/>
    </location>
</feature>
<dbReference type="Proteomes" id="UP000433101">
    <property type="component" value="Unassembled WGS sequence"/>
</dbReference>
<keyword evidence="8" id="KW-1185">Reference proteome</keyword>
<keyword evidence="2 4" id="KW-0479">Metal-binding</keyword>
<dbReference type="GO" id="GO:0020037">
    <property type="term" value="F:heme binding"/>
    <property type="evidence" value="ECO:0007669"/>
    <property type="project" value="InterPro"/>
</dbReference>
<dbReference type="EMBL" id="WUMV01000004">
    <property type="protein sequence ID" value="MXN65620.1"/>
    <property type="molecule type" value="Genomic_DNA"/>
</dbReference>
<protein>
    <submittedName>
        <fullName evidence="7">Sulfur oxidation c-type cytochrome SoxX</fullName>
    </submittedName>
</protein>
<dbReference type="RefSeq" id="WP_160775877.1">
    <property type="nucleotide sequence ID" value="NZ_WUMV01000004.1"/>
</dbReference>
<dbReference type="InterPro" id="IPR009056">
    <property type="entry name" value="Cyt_c-like_dom"/>
</dbReference>
<name>A0A7X3LV63_9HYPH</name>
<dbReference type="AlphaFoldDB" id="A0A7X3LV63"/>
<dbReference type="Gene3D" id="1.10.760.10">
    <property type="entry name" value="Cytochrome c-like domain"/>
    <property type="match status" value="1"/>
</dbReference>
<reference evidence="7 8" key="1">
    <citation type="submission" date="2019-12" db="EMBL/GenBank/DDBJ databases">
        <authorList>
            <person name="Li M."/>
        </authorList>
    </citation>
    <scope>NUCLEOTIDE SEQUENCE [LARGE SCALE GENOMIC DNA]</scope>
    <source>
        <strain evidence="7 8">GBMRC 2046</strain>
    </source>
</reference>
<feature type="signal peptide" evidence="5">
    <location>
        <begin position="1"/>
        <end position="24"/>
    </location>
</feature>
<organism evidence="7 8">
    <name type="scientific">Stappia sediminis</name>
    <dbReference type="NCBI Taxonomy" id="2692190"/>
    <lineage>
        <taxon>Bacteria</taxon>
        <taxon>Pseudomonadati</taxon>
        <taxon>Pseudomonadota</taxon>
        <taxon>Alphaproteobacteria</taxon>
        <taxon>Hyphomicrobiales</taxon>
        <taxon>Stappiaceae</taxon>
        <taxon>Stappia</taxon>
    </lineage>
</organism>